<keyword evidence="2 7" id="KW-0689">Ribosomal protein</keyword>
<evidence type="ECO:0000256" key="4">
    <source>
        <dbReference type="ARBA" id="ARBA00035104"/>
    </source>
</evidence>
<comment type="function">
    <text evidence="4">Binds together with bS18 to 16S ribosomal RNA.</text>
</comment>
<evidence type="ECO:0000256" key="3">
    <source>
        <dbReference type="ARBA" id="ARBA00023274"/>
    </source>
</evidence>
<evidence type="ECO:0000256" key="2">
    <source>
        <dbReference type="ARBA" id="ARBA00022980"/>
    </source>
</evidence>
<dbReference type="GO" id="GO:1990904">
    <property type="term" value="C:ribonucleoprotein complex"/>
    <property type="evidence" value="ECO:0007669"/>
    <property type="project" value="UniProtKB-KW"/>
</dbReference>
<protein>
    <recommendedName>
        <fullName evidence="5">Small ribosomal subunit protein bS6</fullName>
    </recommendedName>
    <alternativeName>
        <fullName evidence="6">30S ribosomal protein S6</fullName>
    </alternativeName>
</protein>
<dbReference type="GO" id="GO:0003735">
    <property type="term" value="F:structural constituent of ribosome"/>
    <property type="evidence" value="ECO:0007669"/>
    <property type="project" value="InterPro"/>
</dbReference>
<accession>A0A143WNF8</accession>
<organism evidence="7 8">
    <name type="scientific">Tremblaya princeps</name>
    <dbReference type="NCBI Taxonomy" id="189385"/>
    <lineage>
        <taxon>Bacteria</taxon>
        <taxon>Pseudomonadati</taxon>
        <taxon>Pseudomonadota</taxon>
        <taxon>Betaproteobacteria</taxon>
        <taxon>Candidatus Tremblayella</taxon>
    </lineage>
</organism>
<evidence type="ECO:0000256" key="1">
    <source>
        <dbReference type="ARBA" id="ARBA00009512"/>
    </source>
</evidence>
<dbReference type="Pfam" id="PF01250">
    <property type="entry name" value="Ribosomal_S6"/>
    <property type="match status" value="1"/>
</dbReference>
<comment type="similarity">
    <text evidence="1">Belongs to the bacterial ribosomal protein bS6 family.</text>
</comment>
<sequence length="114" mass="12640">MTSYDIAYIVDPRSQDPASLESDITRHVTACGGVVHGLENWGVTVLAHPVNGATRAVRCQAGIECNNRALSSIRRTMARSAMRVLVMRRRRNIEDPLLLALRAAAECNSPRRRK</sequence>
<dbReference type="GO" id="GO:0019843">
    <property type="term" value="F:rRNA binding"/>
    <property type="evidence" value="ECO:0007669"/>
    <property type="project" value="InterPro"/>
</dbReference>
<dbReference type="SUPFAM" id="SSF54995">
    <property type="entry name" value="Ribosomal protein S6"/>
    <property type="match status" value="1"/>
</dbReference>
<evidence type="ECO:0000313" key="7">
    <source>
        <dbReference type="EMBL" id="CUX76466.1"/>
    </source>
</evidence>
<evidence type="ECO:0000256" key="6">
    <source>
        <dbReference type="ARBA" id="ARBA00035520"/>
    </source>
</evidence>
<keyword evidence="3" id="KW-0687">Ribonucleoprotein</keyword>
<dbReference type="EMBL" id="LN998829">
    <property type="protein sequence ID" value="CUX76466.1"/>
    <property type="molecule type" value="Genomic_DNA"/>
</dbReference>
<dbReference type="InterPro" id="IPR014717">
    <property type="entry name" value="Transl_elong_EF1B/ribsomal_bS6"/>
</dbReference>
<dbReference type="GO" id="GO:0005840">
    <property type="term" value="C:ribosome"/>
    <property type="evidence" value="ECO:0007669"/>
    <property type="project" value="UniProtKB-KW"/>
</dbReference>
<reference evidence="8" key="1">
    <citation type="submission" date="2016-01" db="EMBL/GenBank/DDBJ databases">
        <authorList>
            <person name="Husnik F."/>
        </authorList>
    </citation>
    <scope>NUCLEOTIDE SEQUENCE [LARGE SCALE GENOMIC DNA]</scope>
</reference>
<dbReference type="InterPro" id="IPR035980">
    <property type="entry name" value="Ribosomal_bS6_sf"/>
</dbReference>
<dbReference type="PATRIC" id="fig|189385.7.peg.84"/>
<dbReference type="GO" id="GO:0006412">
    <property type="term" value="P:translation"/>
    <property type="evidence" value="ECO:0007669"/>
    <property type="project" value="InterPro"/>
</dbReference>
<dbReference type="Gene3D" id="3.30.70.60">
    <property type="match status" value="1"/>
</dbReference>
<name>A0A143WNF8_TREPR</name>
<proteinExistence type="inferred from homology"/>
<dbReference type="InterPro" id="IPR000529">
    <property type="entry name" value="Ribosomal_bS6"/>
</dbReference>
<evidence type="ECO:0000313" key="8">
    <source>
        <dbReference type="Proteomes" id="UP000075222"/>
    </source>
</evidence>
<evidence type="ECO:0000256" key="5">
    <source>
        <dbReference type="ARBA" id="ARBA00035294"/>
    </source>
</evidence>
<gene>
    <name evidence="7" type="primary">rpsF</name>
    <name evidence="7" type="ORF">PMARG_TP00080</name>
</gene>
<dbReference type="AlphaFoldDB" id="A0A143WNF8"/>
<dbReference type="Proteomes" id="UP000075222">
    <property type="component" value="Chromosome I"/>
</dbReference>